<dbReference type="RefSeq" id="WP_162453430.1">
    <property type="nucleotide sequence ID" value="NZ_WLZY01000014.1"/>
</dbReference>
<name>A0A7K3MCK6_9ACTN</name>
<accession>A0A7K3MCK6</accession>
<keyword evidence="2" id="KW-1185">Reference proteome</keyword>
<evidence type="ECO:0000313" key="2">
    <source>
        <dbReference type="Proteomes" id="UP000460435"/>
    </source>
</evidence>
<dbReference type="AlphaFoldDB" id="A0A7K3MCK6"/>
<gene>
    <name evidence="1" type="ORF">F7O44_26910</name>
</gene>
<sequence length="100" mass="10646">MTEQPIPGDDHGTGLSSDSTARQLAALALVRLCIRDEPAQLSVDLLTNDDGRVDLDVVQELVNLAANLAQALADSSGLDAESMLDELVQHVVNDRGHTQD</sequence>
<evidence type="ECO:0000313" key="1">
    <source>
        <dbReference type="EMBL" id="NDL60712.1"/>
    </source>
</evidence>
<protein>
    <submittedName>
        <fullName evidence="1">Uncharacterized protein</fullName>
    </submittedName>
</protein>
<dbReference type="EMBL" id="WLZY01000014">
    <property type="protein sequence ID" value="NDL60712.1"/>
    <property type="molecule type" value="Genomic_DNA"/>
</dbReference>
<proteinExistence type="predicted"/>
<organism evidence="1 2">
    <name type="scientific">Phytoactinopolyspora mesophila</name>
    <dbReference type="NCBI Taxonomy" id="2650750"/>
    <lineage>
        <taxon>Bacteria</taxon>
        <taxon>Bacillati</taxon>
        <taxon>Actinomycetota</taxon>
        <taxon>Actinomycetes</taxon>
        <taxon>Jiangellales</taxon>
        <taxon>Jiangellaceae</taxon>
        <taxon>Phytoactinopolyspora</taxon>
    </lineage>
</organism>
<comment type="caution">
    <text evidence="1">The sequence shown here is derived from an EMBL/GenBank/DDBJ whole genome shotgun (WGS) entry which is preliminary data.</text>
</comment>
<dbReference type="Proteomes" id="UP000460435">
    <property type="component" value="Unassembled WGS sequence"/>
</dbReference>
<reference evidence="1 2" key="1">
    <citation type="submission" date="2019-11" db="EMBL/GenBank/DDBJ databases">
        <authorList>
            <person name="Li X.-J."/>
            <person name="Feng X.-M."/>
        </authorList>
    </citation>
    <scope>NUCLEOTIDE SEQUENCE [LARGE SCALE GENOMIC DNA]</scope>
    <source>
        <strain evidence="1 2">XMNu-373</strain>
    </source>
</reference>